<keyword evidence="6" id="KW-1185">Reference proteome</keyword>
<dbReference type="SUPFAM" id="SSF116734">
    <property type="entry name" value="DNA methylase specificity domain"/>
    <property type="match status" value="1"/>
</dbReference>
<comment type="caution">
    <text evidence="5">The sequence shown here is derived from an EMBL/GenBank/DDBJ whole genome shotgun (WGS) entry which is preliminary data.</text>
</comment>
<dbReference type="InterPro" id="IPR044946">
    <property type="entry name" value="Restrct_endonuc_typeI_TRD_sf"/>
</dbReference>
<evidence type="ECO:0000256" key="2">
    <source>
        <dbReference type="ARBA" id="ARBA00022747"/>
    </source>
</evidence>
<dbReference type="GO" id="GO:0003677">
    <property type="term" value="F:DNA binding"/>
    <property type="evidence" value="ECO:0007669"/>
    <property type="project" value="UniProtKB-KW"/>
</dbReference>
<dbReference type="CDD" id="cd17274">
    <property type="entry name" value="RMtype1_S_Eco540ANI-TRD1-CR1_like"/>
    <property type="match status" value="1"/>
</dbReference>
<evidence type="ECO:0000256" key="1">
    <source>
        <dbReference type="ARBA" id="ARBA00010923"/>
    </source>
</evidence>
<evidence type="ECO:0000313" key="5">
    <source>
        <dbReference type="EMBL" id="PZV98700.1"/>
    </source>
</evidence>
<dbReference type="InterPro" id="IPR000055">
    <property type="entry name" value="Restrct_endonuc_typeI_TRD"/>
</dbReference>
<dbReference type="AlphaFoldDB" id="A0A2W7G0F8"/>
<proteinExistence type="inferred from homology"/>
<evidence type="ECO:0000256" key="3">
    <source>
        <dbReference type="ARBA" id="ARBA00023125"/>
    </source>
</evidence>
<keyword evidence="3" id="KW-0238">DNA-binding</keyword>
<organism evidence="5 6">
    <name type="scientific">Metamycoplasma auris</name>
    <dbReference type="NCBI Taxonomy" id="51363"/>
    <lineage>
        <taxon>Bacteria</taxon>
        <taxon>Bacillati</taxon>
        <taxon>Mycoplasmatota</taxon>
        <taxon>Mycoplasmoidales</taxon>
        <taxon>Metamycoplasmataceae</taxon>
        <taxon>Metamycoplasma</taxon>
    </lineage>
</organism>
<dbReference type="Proteomes" id="UP000249646">
    <property type="component" value="Unassembled WGS sequence"/>
</dbReference>
<feature type="domain" description="Type I restriction modification DNA specificity" evidence="4">
    <location>
        <begin position="19"/>
        <end position="176"/>
    </location>
</feature>
<dbReference type="Pfam" id="PF01420">
    <property type="entry name" value="Methylase_S"/>
    <property type="match status" value="1"/>
</dbReference>
<comment type="similarity">
    <text evidence="1">Belongs to the type-I restriction system S methylase family.</text>
</comment>
<dbReference type="EMBL" id="QKUB01000015">
    <property type="protein sequence ID" value="PZV98700.1"/>
    <property type="molecule type" value="Genomic_DNA"/>
</dbReference>
<dbReference type="Gene3D" id="1.10.287.1120">
    <property type="entry name" value="Bipartite methylase S protein"/>
    <property type="match status" value="1"/>
</dbReference>
<name>A0A2W7G0F8_9BACT</name>
<dbReference type="Gene3D" id="3.90.220.20">
    <property type="entry name" value="DNA methylase specificity domains"/>
    <property type="match status" value="1"/>
</dbReference>
<feature type="non-terminal residue" evidence="5">
    <location>
        <position position="191"/>
    </location>
</feature>
<dbReference type="GO" id="GO:0009307">
    <property type="term" value="P:DNA restriction-modification system"/>
    <property type="evidence" value="ECO:0007669"/>
    <property type="project" value="UniProtKB-KW"/>
</dbReference>
<accession>A0A2W7G0F8</accession>
<sequence>MKQKKLFPSIRFKEFTNAWEQEKLGNLLTYEQPTKYIVRSDKYTRTGVPVLTAGKTFILGYTREKSGIRFSSNDKPVLIFDDFTTAIHFINFNFKIKSSAIKLLSNKLDDDNLFFNYLLIKSLNFEPNAHERHWISKFSIFKIKVPKFTEKLKISSLFSNLDSLITLHQRKLILLKNTKNRLLEKMFCDEK</sequence>
<reference evidence="5 6" key="1">
    <citation type="submission" date="2018-06" db="EMBL/GenBank/DDBJ databases">
        <title>Genomic Encyclopedia of Archaeal and Bacterial Type Strains, Phase II (KMG-II): from individual species to whole genera.</title>
        <authorList>
            <person name="Goeker M."/>
        </authorList>
    </citation>
    <scope>NUCLEOTIDE SEQUENCE [LARGE SCALE GENOMIC DNA]</scope>
    <source>
        <strain evidence="5 6">ATCC 51348</strain>
    </source>
</reference>
<evidence type="ECO:0000313" key="6">
    <source>
        <dbReference type="Proteomes" id="UP000249646"/>
    </source>
</evidence>
<gene>
    <name evidence="5" type="ORF">BCF89_1151</name>
</gene>
<protein>
    <submittedName>
        <fullName evidence="5">Type I restriction enzyme S subunit</fullName>
    </submittedName>
</protein>
<evidence type="ECO:0000259" key="4">
    <source>
        <dbReference type="Pfam" id="PF01420"/>
    </source>
</evidence>
<keyword evidence="2" id="KW-0680">Restriction system</keyword>